<organism evidence="1">
    <name type="scientific">Physcomitrium patens</name>
    <name type="common">Spreading-leaved earth moss</name>
    <name type="synonym">Physcomitrella patens</name>
    <dbReference type="NCBI Taxonomy" id="3218"/>
    <lineage>
        <taxon>Eukaryota</taxon>
        <taxon>Viridiplantae</taxon>
        <taxon>Streptophyta</taxon>
        <taxon>Embryophyta</taxon>
        <taxon>Bryophyta</taxon>
        <taxon>Bryophytina</taxon>
        <taxon>Bryopsida</taxon>
        <taxon>Funariidae</taxon>
        <taxon>Funariales</taxon>
        <taxon>Funariaceae</taxon>
        <taxon>Physcomitrium</taxon>
    </lineage>
</organism>
<dbReference type="Proteomes" id="UP000006727">
    <property type="component" value="Chromosome 3"/>
</dbReference>
<evidence type="ECO:0000313" key="2">
    <source>
        <dbReference type="EnsemblPlants" id="PAC:32940184.CDS.1"/>
    </source>
</evidence>
<dbReference type="EnsemblPlants" id="Pp3c3_6359V3.1">
    <property type="protein sequence ID" value="PAC:32940184.CDS.1"/>
    <property type="gene ID" value="Pp3c3_6359"/>
</dbReference>
<name>A0A2K1KTG9_PHYPA</name>
<evidence type="ECO:0000313" key="3">
    <source>
        <dbReference type="Proteomes" id="UP000006727"/>
    </source>
</evidence>
<dbReference type="PaxDb" id="3218-PP1S1_863V6.1"/>
<sequence length="76" mass="8830">MSNKQSPNFIISKRPGCSLECGQEMRSRSLYLIQVSSSPETRLKERMLVNGLGVKLAKMWAWAGEKRMEKEWRWVA</sequence>
<dbReference type="Gramene" id="Pp3c3_6359V3.1">
    <property type="protein sequence ID" value="PAC:32940184.CDS.1"/>
    <property type="gene ID" value="Pp3c3_6359"/>
</dbReference>
<reference evidence="1 3" key="1">
    <citation type="journal article" date="2008" name="Science">
        <title>The Physcomitrella genome reveals evolutionary insights into the conquest of land by plants.</title>
        <authorList>
            <person name="Rensing S."/>
            <person name="Lang D."/>
            <person name="Zimmer A."/>
            <person name="Terry A."/>
            <person name="Salamov A."/>
            <person name="Shapiro H."/>
            <person name="Nishiyama T."/>
            <person name="Perroud P.-F."/>
            <person name="Lindquist E."/>
            <person name="Kamisugi Y."/>
            <person name="Tanahashi T."/>
            <person name="Sakakibara K."/>
            <person name="Fujita T."/>
            <person name="Oishi K."/>
            <person name="Shin-I T."/>
            <person name="Kuroki Y."/>
            <person name="Toyoda A."/>
            <person name="Suzuki Y."/>
            <person name="Hashimoto A."/>
            <person name="Yamaguchi K."/>
            <person name="Sugano A."/>
            <person name="Kohara Y."/>
            <person name="Fujiyama A."/>
            <person name="Anterola A."/>
            <person name="Aoki S."/>
            <person name="Ashton N."/>
            <person name="Barbazuk W.B."/>
            <person name="Barker E."/>
            <person name="Bennetzen J."/>
            <person name="Bezanilla M."/>
            <person name="Blankenship R."/>
            <person name="Cho S.H."/>
            <person name="Dutcher S."/>
            <person name="Estelle M."/>
            <person name="Fawcett J.A."/>
            <person name="Gundlach H."/>
            <person name="Hanada K."/>
            <person name="Heyl A."/>
            <person name="Hicks K.A."/>
            <person name="Hugh J."/>
            <person name="Lohr M."/>
            <person name="Mayer K."/>
            <person name="Melkozernov A."/>
            <person name="Murata T."/>
            <person name="Nelson D."/>
            <person name="Pils B."/>
            <person name="Prigge M."/>
            <person name="Reiss B."/>
            <person name="Renner T."/>
            <person name="Rombauts S."/>
            <person name="Rushton P."/>
            <person name="Sanderfoot A."/>
            <person name="Schween G."/>
            <person name="Shiu S.-H."/>
            <person name="Stueber K."/>
            <person name="Theodoulou F.L."/>
            <person name="Tu H."/>
            <person name="Van de Peer Y."/>
            <person name="Verrier P.J."/>
            <person name="Waters E."/>
            <person name="Wood A."/>
            <person name="Yang L."/>
            <person name="Cove D."/>
            <person name="Cuming A."/>
            <person name="Hasebe M."/>
            <person name="Lucas S."/>
            <person name="Mishler D.B."/>
            <person name="Reski R."/>
            <person name="Grigoriev I."/>
            <person name="Quatrano R.S."/>
            <person name="Boore J.L."/>
        </authorList>
    </citation>
    <scope>NUCLEOTIDE SEQUENCE [LARGE SCALE GENOMIC DNA]</scope>
    <source>
        <strain evidence="2 3">cv. Gransden 2004</strain>
    </source>
</reference>
<dbReference type="AlphaFoldDB" id="A0A2K1KTG9"/>
<reference evidence="1 3" key="2">
    <citation type="journal article" date="2018" name="Plant J.">
        <title>The Physcomitrella patens chromosome-scale assembly reveals moss genome structure and evolution.</title>
        <authorList>
            <person name="Lang D."/>
            <person name="Ullrich K.K."/>
            <person name="Murat F."/>
            <person name="Fuchs J."/>
            <person name="Jenkins J."/>
            <person name="Haas F.B."/>
            <person name="Piednoel M."/>
            <person name="Gundlach H."/>
            <person name="Van Bel M."/>
            <person name="Meyberg R."/>
            <person name="Vives C."/>
            <person name="Morata J."/>
            <person name="Symeonidi A."/>
            <person name="Hiss M."/>
            <person name="Muchero W."/>
            <person name="Kamisugi Y."/>
            <person name="Saleh O."/>
            <person name="Blanc G."/>
            <person name="Decker E.L."/>
            <person name="van Gessel N."/>
            <person name="Grimwood J."/>
            <person name="Hayes R.D."/>
            <person name="Graham S.W."/>
            <person name="Gunter L.E."/>
            <person name="McDaniel S.F."/>
            <person name="Hoernstein S.N.W."/>
            <person name="Larsson A."/>
            <person name="Li F.W."/>
            <person name="Perroud P.F."/>
            <person name="Phillips J."/>
            <person name="Ranjan P."/>
            <person name="Rokshar D.S."/>
            <person name="Rothfels C.J."/>
            <person name="Schneider L."/>
            <person name="Shu S."/>
            <person name="Stevenson D.W."/>
            <person name="Thummler F."/>
            <person name="Tillich M."/>
            <person name="Villarreal Aguilar J.C."/>
            <person name="Widiez T."/>
            <person name="Wong G.K."/>
            <person name="Wymore A."/>
            <person name="Zhang Y."/>
            <person name="Zimmer A.D."/>
            <person name="Quatrano R.S."/>
            <person name="Mayer K.F.X."/>
            <person name="Goodstein D."/>
            <person name="Casacuberta J.M."/>
            <person name="Vandepoele K."/>
            <person name="Reski R."/>
            <person name="Cuming A.C."/>
            <person name="Tuskan G.A."/>
            <person name="Maumus F."/>
            <person name="Salse J."/>
            <person name="Schmutz J."/>
            <person name="Rensing S.A."/>
        </authorList>
    </citation>
    <scope>NUCLEOTIDE SEQUENCE [LARGE SCALE GENOMIC DNA]</scope>
    <source>
        <strain evidence="2 3">cv. Gransden 2004</strain>
    </source>
</reference>
<proteinExistence type="predicted"/>
<dbReference type="InParanoid" id="A0A2K1KTG9"/>
<gene>
    <name evidence="1" type="ORF">PHYPA_004077</name>
</gene>
<accession>A0A2K1KTG9</accession>
<evidence type="ECO:0000313" key="1">
    <source>
        <dbReference type="EMBL" id="PNR57084.1"/>
    </source>
</evidence>
<keyword evidence="3" id="KW-1185">Reference proteome</keyword>
<reference evidence="2" key="3">
    <citation type="submission" date="2020-12" db="UniProtKB">
        <authorList>
            <consortium name="EnsemblPlants"/>
        </authorList>
    </citation>
    <scope>IDENTIFICATION</scope>
</reference>
<protein>
    <submittedName>
        <fullName evidence="1 2">Uncharacterized protein</fullName>
    </submittedName>
</protein>
<dbReference type="EMBL" id="ABEU02000003">
    <property type="protein sequence ID" value="PNR57084.1"/>
    <property type="molecule type" value="Genomic_DNA"/>
</dbReference>